<reference evidence="8" key="1">
    <citation type="journal article" date="2013" name="Genome Announc.">
        <title>Draft genome sequence of the grapevine dieback fungus Eutypa lata UCR-EL1.</title>
        <authorList>
            <person name="Blanco-Ulate B."/>
            <person name="Rolshausen P.E."/>
            <person name="Cantu D."/>
        </authorList>
    </citation>
    <scope>NUCLEOTIDE SEQUENCE [LARGE SCALE GENOMIC DNA]</scope>
    <source>
        <strain evidence="8">UCR-EL1</strain>
    </source>
</reference>
<dbReference type="OMA" id="HRIRREP"/>
<dbReference type="eggNOG" id="KOG0017">
    <property type="taxonomic scope" value="Eukaryota"/>
</dbReference>
<comment type="subcellular location">
    <subcellularLocation>
        <location evidence="1">Mitochondrion</location>
    </subcellularLocation>
</comment>
<dbReference type="GO" id="GO:0005739">
    <property type="term" value="C:mitochondrion"/>
    <property type="evidence" value="ECO:0007669"/>
    <property type="project" value="UniProtKB-SubCell"/>
</dbReference>
<dbReference type="CDD" id="cd01647">
    <property type="entry name" value="RT_LTR"/>
    <property type="match status" value="1"/>
</dbReference>
<organism evidence="7 8">
    <name type="scientific">Eutypa lata (strain UCR-EL1)</name>
    <name type="common">Grapevine dieback disease fungus</name>
    <name type="synonym">Eutypa armeniacae</name>
    <dbReference type="NCBI Taxonomy" id="1287681"/>
    <lineage>
        <taxon>Eukaryota</taxon>
        <taxon>Fungi</taxon>
        <taxon>Dikarya</taxon>
        <taxon>Ascomycota</taxon>
        <taxon>Pezizomycotina</taxon>
        <taxon>Sordariomycetes</taxon>
        <taxon>Xylariomycetidae</taxon>
        <taxon>Xylariales</taxon>
        <taxon>Diatrypaceae</taxon>
        <taxon>Eutypa</taxon>
    </lineage>
</organism>
<dbReference type="Gene3D" id="3.10.10.10">
    <property type="entry name" value="HIV Type 1 Reverse Transcriptase, subunit A, domain 1"/>
    <property type="match status" value="1"/>
</dbReference>
<dbReference type="Gene3D" id="3.30.420.10">
    <property type="entry name" value="Ribonuclease H-like superfamily/Ribonuclease H"/>
    <property type="match status" value="2"/>
</dbReference>
<dbReference type="InterPro" id="IPR043502">
    <property type="entry name" value="DNA/RNA_pol_sf"/>
</dbReference>
<dbReference type="InterPro" id="IPR041577">
    <property type="entry name" value="RT_RNaseH_2"/>
</dbReference>
<keyword evidence="8" id="KW-1185">Reference proteome</keyword>
<dbReference type="FunFam" id="3.30.70.270:FF:000020">
    <property type="entry name" value="Transposon Tf2-6 polyprotein-like Protein"/>
    <property type="match status" value="1"/>
</dbReference>
<sequence>MYKPKWKKVNPVDDVPPDGSVPPGNPGWKEIELERVKEDLARKGCQSDVPGSPQAALFPRFADIPKGTRLTDQRLEEVMKQIGDRFTPLEKALFREILYRREAALGWDWLDTGKIKSVVAPDYEIRTVPHSAWQAKSIPVPLGMMDKFLEVLRIRIEKGILEESHAAYRNAWFIVKKKDGGLRLINSATKLNAVTIRDAWMPENCDEFSADFAMCSLVTLVDLFSGYDQTALAVASRDFTTFATPLGLLRMTTLPMGATNSVAHFCRVVGRILYDLMPDVARPFVDDIGIKAPKTKYNGEESFPGIRRYVYEHLVNVDKTLLNFELAGATISMAKSHWCQEATVIVGFLCGTNGRRPDEAKVVKILEIKRCNNVSEIRAFLGITVFYRIFVIYYAMKAEPLTRLLRKGAQFEWADEQQQALQTLQAAITSAPTLITLDYKVGAGLIVVRVDASGEGWGATIGQVINGVEHPARYESGTWKGAECNYDATKKECRAVLKALRRFRNYVYGIRFTLETDAKVLVSQINDSMDSLPGALLTRWIAWIKLFDFEIKHIPGKKNTAADGLSRKPAGPSDELDDQWEGEVDDFIDVQLDVINISMNLILTGSTSIPAKDESTPTPLEGNWTKESQDYARFLTTLELPDDLLGEPNAELDRKRASFKSRAMGYFVQDGILWKRASKQYGPRRVVDDPRERLMVRSQCHEESGHKGRDATYKRIAASYYWKGMYSEVREAVAVCVPCQKAADRRMEEAHGFTQPIDVAAVWVLDVQFMPNDYGFKAIVEARCDVSGYPEARPLRVVTSKVIRLFLEECIFYRHGIPVKLKVDGGSENKGEVIEACDELAVTRVVGPAYNPRSQGLIEKGHVPITKALMKETNGTGKGWVKRLIRVLFADRTTVKSHGFTSHELVYGAKALLPIETALPTWRIMNWSPNTPREDLISQRVRLMERRSEDIEKAMRMLTMQRKKAAELADHKARHKMRKVPLAVDSLVLLYDEPRHIDMSRSVKLKYRWLGPYLVSKLVGASTYRLKEIDGTELQGIFNARRLKQFLQDTKGFWEPIDLQEDDWTKPSDDQEKDTVPDQQSKTVEPAEDWQPKASEQVETNIEVQIPVGAMEGYDIIDDE</sequence>
<dbReference type="STRING" id="1287681.M7TEK2"/>
<evidence type="ECO:0000313" key="8">
    <source>
        <dbReference type="Proteomes" id="UP000012174"/>
    </source>
</evidence>
<keyword evidence="2" id="KW-0694">RNA-binding</keyword>
<dbReference type="Pfam" id="PF00078">
    <property type="entry name" value="RVT_1"/>
    <property type="match status" value="1"/>
</dbReference>
<protein>
    <submittedName>
        <fullName evidence="7">Putative gag-pol poly protein</fullName>
    </submittedName>
</protein>
<dbReference type="InterPro" id="IPR043128">
    <property type="entry name" value="Rev_trsase/Diguanyl_cyclase"/>
</dbReference>
<dbReference type="Gene3D" id="3.30.70.270">
    <property type="match status" value="2"/>
</dbReference>
<evidence type="ECO:0000256" key="1">
    <source>
        <dbReference type="ARBA" id="ARBA00004173"/>
    </source>
</evidence>
<evidence type="ECO:0000256" key="2">
    <source>
        <dbReference type="ARBA" id="ARBA00022884"/>
    </source>
</evidence>
<gene>
    <name evidence="7" type="ORF">UCREL1_4626</name>
</gene>
<evidence type="ECO:0000259" key="6">
    <source>
        <dbReference type="PROSITE" id="PS50994"/>
    </source>
</evidence>
<dbReference type="KEGG" id="ela:UCREL1_4626"/>
<dbReference type="GO" id="GO:0003824">
    <property type="term" value="F:catalytic activity"/>
    <property type="evidence" value="ECO:0007669"/>
    <property type="project" value="UniProtKB-KW"/>
</dbReference>
<dbReference type="HOGENOM" id="CLU_004645_0_0_1"/>
<evidence type="ECO:0000313" key="7">
    <source>
        <dbReference type="EMBL" id="EMR68361.1"/>
    </source>
</evidence>
<evidence type="ECO:0000256" key="4">
    <source>
        <dbReference type="ARBA" id="ARBA00023268"/>
    </source>
</evidence>
<dbReference type="GO" id="GO:0003723">
    <property type="term" value="F:RNA binding"/>
    <property type="evidence" value="ECO:0007669"/>
    <property type="project" value="UniProtKB-KW"/>
</dbReference>
<evidence type="ECO:0000256" key="3">
    <source>
        <dbReference type="ARBA" id="ARBA00023128"/>
    </source>
</evidence>
<dbReference type="PANTHER" id="PTHR37984:SF5">
    <property type="entry name" value="PROTEIN NYNRIN-LIKE"/>
    <property type="match status" value="1"/>
</dbReference>
<feature type="compositionally biased region" description="Basic and acidic residues" evidence="5">
    <location>
        <begin position="1063"/>
        <end position="1076"/>
    </location>
</feature>
<dbReference type="SUPFAM" id="SSF53098">
    <property type="entry name" value="Ribonuclease H-like"/>
    <property type="match status" value="1"/>
</dbReference>
<dbReference type="Gene3D" id="1.10.340.70">
    <property type="match status" value="1"/>
</dbReference>
<proteinExistence type="predicted"/>
<dbReference type="AlphaFoldDB" id="M7TEK2"/>
<dbReference type="InterPro" id="IPR050951">
    <property type="entry name" value="Retrovirus_Pol_polyprotein"/>
</dbReference>
<dbReference type="InterPro" id="IPR001584">
    <property type="entry name" value="Integrase_cat-core"/>
</dbReference>
<evidence type="ECO:0000256" key="5">
    <source>
        <dbReference type="SAM" id="MobiDB-lite"/>
    </source>
</evidence>
<dbReference type="CDD" id="cd09274">
    <property type="entry name" value="RNase_HI_RT_Ty3"/>
    <property type="match status" value="1"/>
</dbReference>
<dbReference type="Pfam" id="PF17921">
    <property type="entry name" value="Integrase_H2C2"/>
    <property type="match status" value="1"/>
</dbReference>
<dbReference type="InterPro" id="IPR000477">
    <property type="entry name" value="RT_dom"/>
</dbReference>
<dbReference type="Proteomes" id="UP000012174">
    <property type="component" value="Unassembled WGS sequence"/>
</dbReference>
<accession>M7TEK2</accession>
<keyword evidence="4" id="KW-0511">Multifunctional enzyme</keyword>
<keyword evidence="3" id="KW-0496">Mitochondrion</keyword>
<dbReference type="GO" id="GO:0005634">
    <property type="term" value="C:nucleus"/>
    <property type="evidence" value="ECO:0007669"/>
    <property type="project" value="UniProtKB-ARBA"/>
</dbReference>
<dbReference type="EMBL" id="KB706252">
    <property type="protein sequence ID" value="EMR68361.1"/>
    <property type="molecule type" value="Genomic_DNA"/>
</dbReference>
<dbReference type="InterPro" id="IPR036397">
    <property type="entry name" value="RNaseH_sf"/>
</dbReference>
<dbReference type="GO" id="GO:0015074">
    <property type="term" value="P:DNA integration"/>
    <property type="evidence" value="ECO:0007669"/>
    <property type="project" value="InterPro"/>
</dbReference>
<feature type="region of interest" description="Disordered" evidence="5">
    <location>
        <begin position="1058"/>
        <end position="1099"/>
    </location>
</feature>
<feature type="domain" description="Integrase catalytic" evidence="6">
    <location>
        <begin position="752"/>
        <end position="940"/>
    </location>
</feature>
<dbReference type="PROSITE" id="PS50994">
    <property type="entry name" value="INTEGRASE"/>
    <property type="match status" value="1"/>
</dbReference>
<dbReference type="Pfam" id="PF17919">
    <property type="entry name" value="RT_RNaseH_2"/>
    <property type="match status" value="1"/>
</dbReference>
<dbReference type="InterPro" id="IPR041588">
    <property type="entry name" value="Integrase_H2C2"/>
</dbReference>
<dbReference type="PANTHER" id="PTHR37984">
    <property type="entry name" value="PROTEIN CBG26694"/>
    <property type="match status" value="1"/>
</dbReference>
<feature type="region of interest" description="Disordered" evidence="5">
    <location>
        <begin position="1"/>
        <end position="28"/>
    </location>
</feature>
<dbReference type="SUPFAM" id="SSF56672">
    <property type="entry name" value="DNA/RNA polymerases"/>
    <property type="match status" value="1"/>
</dbReference>
<name>M7TEK2_EUTLA</name>
<dbReference type="OrthoDB" id="4779436at2759"/>
<dbReference type="InterPro" id="IPR012337">
    <property type="entry name" value="RNaseH-like_sf"/>
</dbReference>